<dbReference type="Proteomes" id="UP000691718">
    <property type="component" value="Unassembled WGS sequence"/>
</dbReference>
<protein>
    <submittedName>
        <fullName evidence="1">(apollo) hypothetical protein</fullName>
    </submittedName>
</protein>
<evidence type="ECO:0000313" key="2">
    <source>
        <dbReference type="Proteomes" id="UP000691718"/>
    </source>
</evidence>
<keyword evidence="2" id="KW-1185">Reference proteome</keyword>
<name>A0A8S3XB98_PARAO</name>
<organism evidence="1 2">
    <name type="scientific">Parnassius apollo</name>
    <name type="common">Apollo butterfly</name>
    <name type="synonym">Papilio apollo</name>
    <dbReference type="NCBI Taxonomy" id="110799"/>
    <lineage>
        <taxon>Eukaryota</taxon>
        <taxon>Metazoa</taxon>
        <taxon>Ecdysozoa</taxon>
        <taxon>Arthropoda</taxon>
        <taxon>Hexapoda</taxon>
        <taxon>Insecta</taxon>
        <taxon>Pterygota</taxon>
        <taxon>Neoptera</taxon>
        <taxon>Endopterygota</taxon>
        <taxon>Lepidoptera</taxon>
        <taxon>Glossata</taxon>
        <taxon>Ditrysia</taxon>
        <taxon>Papilionoidea</taxon>
        <taxon>Papilionidae</taxon>
        <taxon>Parnassiinae</taxon>
        <taxon>Parnassini</taxon>
        <taxon>Parnassius</taxon>
        <taxon>Parnassius</taxon>
    </lineage>
</organism>
<proteinExistence type="predicted"/>
<dbReference type="EMBL" id="CAJQZP010001037">
    <property type="protein sequence ID" value="CAG5012151.1"/>
    <property type="molecule type" value="Genomic_DNA"/>
</dbReference>
<sequence length="99" mass="10929">MTGAKDVKTVVYRNIIAPTIEAMTGTKGVKTVVYRNISTPTIKAMTGAKDARDCDDDNTDKASKPIHYDLKSILRNENNYKNARPTSAIETLPSSLWLL</sequence>
<accession>A0A8S3XB98</accession>
<evidence type="ECO:0000313" key="1">
    <source>
        <dbReference type="EMBL" id="CAG5012151.1"/>
    </source>
</evidence>
<comment type="caution">
    <text evidence="1">The sequence shown here is derived from an EMBL/GenBank/DDBJ whole genome shotgun (WGS) entry which is preliminary data.</text>
</comment>
<reference evidence="1" key="1">
    <citation type="submission" date="2021-04" db="EMBL/GenBank/DDBJ databases">
        <authorList>
            <person name="Tunstrom K."/>
        </authorList>
    </citation>
    <scope>NUCLEOTIDE SEQUENCE</scope>
</reference>
<dbReference type="AlphaFoldDB" id="A0A8S3XB98"/>
<gene>
    <name evidence="1" type="ORF">PAPOLLO_LOCUS15741</name>
</gene>